<evidence type="ECO:0000256" key="1">
    <source>
        <dbReference type="ARBA" id="ARBA00022737"/>
    </source>
</evidence>
<dbReference type="Gene3D" id="1.25.40.10">
    <property type="entry name" value="Tetratricopeptide repeat domain"/>
    <property type="match status" value="1"/>
</dbReference>
<evidence type="ECO:0008006" key="4">
    <source>
        <dbReference type="Google" id="ProtNLM"/>
    </source>
</evidence>
<dbReference type="PANTHER" id="PTHR47539">
    <property type="entry name" value="PENTATRICOPEPTIDE REPEAT-CONTAINING PROTEIN OTP51, CHLOROPLASTIC"/>
    <property type="match status" value="1"/>
</dbReference>
<dbReference type="InParanoid" id="A0A3N7GA59"/>
<organism evidence="2 3">
    <name type="scientific">Populus trichocarpa</name>
    <name type="common">Western balsam poplar</name>
    <name type="synonym">Populus balsamifera subsp. trichocarpa</name>
    <dbReference type="NCBI Taxonomy" id="3694"/>
    <lineage>
        <taxon>Eukaryota</taxon>
        <taxon>Viridiplantae</taxon>
        <taxon>Streptophyta</taxon>
        <taxon>Embryophyta</taxon>
        <taxon>Tracheophyta</taxon>
        <taxon>Spermatophyta</taxon>
        <taxon>Magnoliopsida</taxon>
        <taxon>eudicotyledons</taxon>
        <taxon>Gunneridae</taxon>
        <taxon>Pentapetalae</taxon>
        <taxon>rosids</taxon>
        <taxon>fabids</taxon>
        <taxon>Malpighiales</taxon>
        <taxon>Salicaceae</taxon>
        <taxon>Saliceae</taxon>
        <taxon>Populus</taxon>
    </lineage>
</organism>
<name>A0A3N7GA59_POPTR</name>
<evidence type="ECO:0000313" key="3">
    <source>
        <dbReference type="Proteomes" id="UP000006729"/>
    </source>
</evidence>
<reference evidence="2 3" key="1">
    <citation type="journal article" date="2006" name="Science">
        <title>The genome of black cottonwood, Populus trichocarpa (Torr. &amp; Gray).</title>
        <authorList>
            <person name="Tuskan G.A."/>
            <person name="Difazio S."/>
            <person name="Jansson S."/>
            <person name="Bohlmann J."/>
            <person name="Grigoriev I."/>
            <person name="Hellsten U."/>
            <person name="Putnam N."/>
            <person name="Ralph S."/>
            <person name="Rombauts S."/>
            <person name="Salamov A."/>
            <person name="Schein J."/>
            <person name="Sterck L."/>
            <person name="Aerts A."/>
            <person name="Bhalerao R.R."/>
            <person name="Bhalerao R.P."/>
            <person name="Blaudez D."/>
            <person name="Boerjan W."/>
            <person name="Brun A."/>
            <person name="Brunner A."/>
            <person name="Busov V."/>
            <person name="Campbell M."/>
            <person name="Carlson J."/>
            <person name="Chalot M."/>
            <person name="Chapman J."/>
            <person name="Chen G.L."/>
            <person name="Cooper D."/>
            <person name="Coutinho P.M."/>
            <person name="Couturier J."/>
            <person name="Covert S."/>
            <person name="Cronk Q."/>
            <person name="Cunningham R."/>
            <person name="Davis J."/>
            <person name="Degroeve S."/>
            <person name="Dejardin A."/>
            <person name="Depamphilis C."/>
            <person name="Detter J."/>
            <person name="Dirks B."/>
            <person name="Dubchak I."/>
            <person name="Duplessis S."/>
            <person name="Ehlting J."/>
            <person name="Ellis B."/>
            <person name="Gendler K."/>
            <person name="Goodstein D."/>
            <person name="Gribskov M."/>
            <person name="Grimwood J."/>
            <person name="Groover A."/>
            <person name="Gunter L."/>
            <person name="Hamberger B."/>
            <person name="Heinze B."/>
            <person name="Helariutta Y."/>
            <person name="Henrissat B."/>
            <person name="Holligan D."/>
            <person name="Holt R."/>
            <person name="Huang W."/>
            <person name="Islam-Faridi N."/>
            <person name="Jones S."/>
            <person name="Jones-Rhoades M."/>
            <person name="Jorgensen R."/>
            <person name="Joshi C."/>
            <person name="Kangasjarvi J."/>
            <person name="Karlsson J."/>
            <person name="Kelleher C."/>
            <person name="Kirkpatrick R."/>
            <person name="Kirst M."/>
            <person name="Kohler A."/>
            <person name="Kalluri U."/>
            <person name="Larimer F."/>
            <person name="Leebens-Mack J."/>
            <person name="Leple J.C."/>
            <person name="Locascio P."/>
            <person name="Lou Y."/>
            <person name="Lucas S."/>
            <person name="Martin F."/>
            <person name="Montanini B."/>
            <person name="Napoli C."/>
            <person name="Nelson D.R."/>
            <person name="Nelson C."/>
            <person name="Nieminen K."/>
            <person name="Nilsson O."/>
            <person name="Pereda V."/>
            <person name="Peter G."/>
            <person name="Philippe R."/>
            <person name="Pilate G."/>
            <person name="Poliakov A."/>
            <person name="Razumovskaya J."/>
            <person name="Richardson P."/>
            <person name="Rinaldi C."/>
            <person name="Ritland K."/>
            <person name="Rouze P."/>
            <person name="Ryaboy D."/>
            <person name="Schmutz J."/>
            <person name="Schrader J."/>
            <person name="Segerman B."/>
            <person name="Shin H."/>
            <person name="Siddiqui A."/>
            <person name="Sterky F."/>
            <person name="Terry A."/>
            <person name="Tsai C.J."/>
            <person name="Uberbacher E."/>
            <person name="Unneberg P."/>
            <person name="Vahala J."/>
            <person name="Wall K."/>
            <person name="Wessler S."/>
            <person name="Yang G."/>
            <person name="Yin T."/>
            <person name="Douglas C."/>
            <person name="Marra M."/>
            <person name="Sandberg G."/>
            <person name="Van de Peer Y."/>
            <person name="Rokhsar D."/>
        </authorList>
    </citation>
    <scope>NUCLEOTIDE SEQUENCE [LARGE SCALE GENOMIC DNA]</scope>
    <source>
        <strain evidence="3">cv. Nisqually</strain>
    </source>
</reference>
<dbReference type="EMBL" id="CM009293">
    <property type="protein sequence ID" value="RQO89354.1"/>
    <property type="molecule type" value="Genomic_DNA"/>
</dbReference>
<protein>
    <recommendedName>
        <fullName evidence="4">Pentacotripeptide-repeat region of PRORP domain-containing protein</fullName>
    </recommendedName>
</protein>
<dbReference type="Proteomes" id="UP000006729">
    <property type="component" value="Chromosome 4"/>
</dbReference>
<evidence type="ECO:0000313" key="2">
    <source>
        <dbReference type="EMBL" id="RQO89354.1"/>
    </source>
</evidence>
<proteinExistence type="predicted"/>
<dbReference type="InterPro" id="IPR011990">
    <property type="entry name" value="TPR-like_helical_dom_sf"/>
</dbReference>
<dbReference type="AlphaFoldDB" id="A0A3N7GA59"/>
<dbReference type="InterPro" id="IPR002885">
    <property type="entry name" value="PPR_rpt"/>
</dbReference>
<dbReference type="Pfam" id="PF01535">
    <property type="entry name" value="PPR"/>
    <property type="match status" value="2"/>
</dbReference>
<accession>A0A3N7GA59</accession>
<keyword evidence="1" id="KW-0677">Repeat</keyword>
<keyword evidence="3" id="KW-1185">Reference proteome</keyword>
<dbReference type="PANTHER" id="PTHR47539:SF1">
    <property type="entry name" value="PENTATRICOPEPTIDE REPEAT-CONTAINING PROTEIN OTP51, CHLOROPLASTIC"/>
    <property type="match status" value="1"/>
</dbReference>
<dbReference type="STRING" id="3694.A0A3N7GA59"/>
<gene>
    <name evidence="2" type="ORF">POPTR_004G145401</name>
</gene>
<dbReference type="InterPro" id="IPR052500">
    <property type="entry name" value="Chloro/Mito_RNA_Process"/>
</dbReference>
<sequence length="242" mass="27983">MSMVRVYAKDVNLEEAERTWLKLIRLDEDHPSQVFVCRMKVFSKAGESIKSSETFRKMQEVLNSYNVALYHKIIEVLYEAEKVELTELLIQELVQGGMKSLTPSLIAIMYMYLNLNLHDKLESAFSSCLEKCRSNQNVHVIYVDSLVKAGNLDKVEEIFNHVCNYKTISVNARPCNTVLSGCLSFGYHVKAEIIYDLMCQRKYDIESVLILSRKAVRKPSILKLEKEQREILVGLLFQWFAN</sequence>